<protein>
    <submittedName>
        <fullName evidence="2">Uncharacterized protein</fullName>
    </submittedName>
</protein>
<accession>A0ABD1T4E5</accession>
<reference evidence="3" key="1">
    <citation type="submission" date="2024-07" db="EMBL/GenBank/DDBJ databases">
        <title>Two chromosome-level genome assemblies of Korean endemic species Abeliophyllum distichum and Forsythia ovata (Oleaceae).</title>
        <authorList>
            <person name="Jang H."/>
        </authorList>
    </citation>
    <scope>NUCLEOTIDE SEQUENCE [LARGE SCALE GENOMIC DNA]</scope>
</reference>
<comment type="caution">
    <text evidence="2">The sequence shown here is derived from an EMBL/GenBank/DDBJ whole genome shotgun (WGS) entry which is preliminary data.</text>
</comment>
<evidence type="ECO:0000313" key="3">
    <source>
        <dbReference type="Proteomes" id="UP001604277"/>
    </source>
</evidence>
<proteinExistence type="predicted"/>
<keyword evidence="3" id="KW-1185">Reference proteome</keyword>
<dbReference type="AlphaFoldDB" id="A0ABD1T4E5"/>
<dbReference type="Proteomes" id="UP001604277">
    <property type="component" value="Unassembled WGS sequence"/>
</dbReference>
<feature type="compositionally biased region" description="Basic and acidic residues" evidence="1">
    <location>
        <begin position="97"/>
        <end position="107"/>
    </location>
</feature>
<dbReference type="EMBL" id="JBFOLJ010000009">
    <property type="protein sequence ID" value="KAL2507500.1"/>
    <property type="molecule type" value="Genomic_DNA"/>
</dbReference>
<sequence length="107" mass="11877">MKGQPHNATSGGSSVRRSAVAIVEEWDNRRWSPAQSVVVGMTSPIGHRMASANETLASVDGTKRTRSPAAREMRQRAEVSSIRSSNRACNEVAGGDWRQRWDKDKRR</sequence>
<evidence type="ECO:0000313" key="2">
    <source>
        <dbReference type="EMBL" id="KAL2507500.1"/>
    </source>
</evidence>
<gene>
    <name evidence="2" type="ORF">Fot_31147</name>
</gene>
<organism evidence="2 3">
    <name type="scientific">Forsythia ovata</name>
    <dbReference type="NCBI Taxonomy" id="205694"/>
    <lineage>
        <taxon>Eukaryota</taxon>
        <taxon>Viridiplantae</taxon>
        <taxon>Streptophyta</taxon>
        <taxon>Embryophyta</taxon>
        <taxon>Tracheophyta</taxon>
        <taxon>Spermatophyta</taxon>
        <taxon>Magnoliopsida</taxon>
        <taxon>eudicotyledons</taxon>
        <taxon>Gunneridae</taxon>
        <taxon>Pentapetalae</taxon>
        <taxon>asterids</taxon>
        <taxon>lamiids</taxon>
        <taxon>Lamiales</taxon>
        <taxon>Oleaceae</taxon>
        <taxon>Forsythieae</taxon>
        <taxon>Forsythia</taxon>
    </lineage>
</organism>
<name>A0ABD1T4E5_9LAMI</name>
<evidence type="ECO:0000256" key="1">
    <source>
        <dbReference type="SAM" id="MobiDB-lite"/>
    </source>
</evidence>
<feature type="region of interest" description="Disordered" evidence="1">
    <location>
        <begin position="51"/>
        <end position="107"/>
    </location>
</feature>